<keyword evidence="6" id="KW-0255">Endonuclease</keyword>
<feature type="region of interest" description="Disordered" evidence="9">
    <location>
        <begin position="1005"/>
        <end position="1033"/>
    </location>
</feature>
<evidence type="ECO:0000256" key="3">
    <source>
        <dbReference type="ARBA" id="ARBA00022679"/>
    </source>
</evidence>
<proteinExistence type="predicted"/>
<evidence type="ECO:0000313" key="12">
    <source>
        <dbReference type="Proteomes" id="UP000429607"/>
    </source>
</evidence>
<dbReference type="PROSITE" id="PS50878">
    <property type="entry name" value="RT_POL"/>
    <property type="match status" value="1"/>
</dbReference>
<dbReference type="CDD" id="cd09274">
    <property type="entry name" value="RNase_HI_RT_Ty3"/>
    <property type="match status" value="1"/>
</dbReference>
<dbReference type="InterPro" id="IPR043128">
    <property type="entry name" value="Rev_trsase/Diguanyl_cyclase"/>
</dbReference>
<evidence type="ECO:0000256" key="2">
    <source>
        <dbReference type="ARBA" id="ARBA00022670"/>
    </source>
</evidence>
<dbReference type="Pfam" id="PF17917">
    <property type="entry name" value="RT_RNaseH"/>
    <property type="match status" value="1"/>
</dbReference>
<dbReference type="GO" id="GO:0004519">
    <property type="term" value="F:endonuclease activity"/>
    <property type="evidence" value="ECO:0007669"/>
    <property type="project" value="UniProtKB-KW"/>
</dbReference>
<evidence type="ECO:0000256" key="9">
    <source>
        <dbReference type="SAM" id="MobiDB-lite"/>
    </source>
</evidence>
<evidence type="ECO:0000313" key="11">
    <source>
        <dbReference type="EMBL" id="KAE9006303.1"/>
    </source>
</evidence>
<evidence type="ECO:0000259" key="10">
    <source>
        <dbReference type="PROSITE" id="PS50878"/>
    </source>
</evidence>
<dbReference type="GO" id="GO:0006508">
    <property type="term" value="P:proteolysis"/>
    <property type="evidence" value="ECO:0007669"/>
    <property type="project" value="UniProtKB-KW"/>
</dbReference>
<feature type="compositionally biased region" description="Basic and acidic residues" evidence="9">
    <location>
        <begin position="1013"/>
        <end position="1026"/>
    </location>
</feature>
<evidence type="ECO:0000256" key="1">
    <source>
        <dbReference type="ARBA" id="ARBA00012493"/>
    </source>
</evidence>
<feature type="region of interest" description="Disordered" evidence="9">
    <location>
        <begin position="960"/>
        <end position="990"/>
    </location>
</feature>
<evidence type="ECO:0000256" key="8">
    <source>
        <dbReference type="ARBA" id="ARBA00022918"/>
    </source>
</evidence>
<dbReference type="EMBL" id="QXFV01001420">
    <property type="protein sequence ID" value="KAE9006303.1"/>
    <property type="molecule type" value="Genomic_DNA"/>
</dbReference>
<dbReference type="PANTHER" id="PTHR37984:SF5">
    <property type="entry name" value="PROTEIN NYNRIN-LIKE"/>
    <property type="match status" value="1"/>
</dbReference>
<dbReference type="InterPro" id="IPR021109">
    <property type="entry name" value="Peptidase_aspartic_dom_sf"/>
</dbReference>
<evidence type="ECO:0000256" key="4">
    <source>
        <dbReference type="ARBA" id="ARBA00022695"/>
    </source>
</evidence>
<dbReference type="PANTHER" id="PTHR37984">
    <property type="entry name" value="PROTEIN CBG26694"/>
    <property type="match status" value="1"/>
</dbReference>
<feature type="domain" description="Reverse transcriptase" evidence="10">
    <location>
        <begin position="527"/>
        <end position="707"/>
    </location>
</feature>
<dbReference type="Proteomes" id="UP000429607">
    <property type="component" value="Unassembled WGS sequence"/>
</dbReference>
<dbReference type="InterPro" id="IPR050951">
    <property type="entry name" value="Retrovirus_Pol_polyprotein"/>
</dbReference>
<dbReference type="FunFam" id="3.30.70.270:FF:000020">
    <property type="entry name" value="Transposon Tf2-6 polyprotein-like Protein"/>
    <property type="match status" value="1"/>
</dbReference>
<evidence type="ECO:0000256" key="7">
    <source>
        <dbReference type="ARBA" id="ARBA00022801"/>
    </source>
</evidence>
<dbReference type="InterPro" id="IPR000477">
    <property type="entry name" value="RT_dom"/>
</dbReference>
<keyword evidence="5" id="KW-0540">Nuclease</keyword>
<dbReference type="FunFam" id="3.10.10.10:FF:000007">
    <property type="entry name" value="Retrovirus-related Pol polyprotein from transposon 17.6-like Protein"/>
    <property type="match status" value="1"/>
</dbReference>
<dbReference type="CDD" id="cd01647">
    <property type="entry name" value="RT_LTR"/>
    <property type="match status" value="1"/>
</dbReference>
<dbReference type="SUPFAM" id="SSF56672">
    <property type="entry name" value="DNA/RNA polymerases"/>
    <property type="match status" value="1"/>
</dbReference>
<keyword evidence="3" id="KW-0808">Transferase</keyword>
<accession>A0A6A3KR63</accession>
<keyword evidence="4" id="KW-0548">Nucleotidyltransferase</keyword>
<dbReference type="InterPro" id="IPR041373">
    <property type="entry name" value="RT_RNaseH"/>
</dbReference>
<keyword evidence="8" id="KW-0695">RNA-directed DNA polymerase</keyword>
<dbReference type="InterPro" id="IPR043502">
    <property type="entry name" value="DNA/RNA_pol_sf"/>
</dbReference>
<dbReference type="Gene3D" id="2.40.70.10">
    <property type="entry name" value="Acid Proteases"/>
    <property type="match status" value="1"/>
</dbReference>
<sequence length="1124" mass="124266">MGCVGQLVAMSDDDKLAKVWKDMSAASAERDGTRAARSVATVRPAMAGARYVLDCKKGDRAVKIWCAEEGVVAAGSETKSSANDVEGDTALHDKVKKARDARKLAANQKKRQRVKRVRAARRAVTMEKDAQLAMLAVERASRREVGEEALQQLAQRRRGQRNGGRVVQGVEPAIERLVQRQPGEGRVRREDEGCAQYIGADDGLPTTTMEVASTRRGVKLDSGARYSVSGTEWMAYGDRVSGEAPVDFVEGIGGYILDVVGVWKFAMRTPFGDVVNVEACIVKGCTDEFLLGVDFLRSHRATMDFQMNELRYDESGKTVVIPFRTFDGASGARVAAVRMAQTKRLGQSTVTAIEVAVEAEDGERGIFVPTHKLGSVMLATTVTVAQNGKALVPAITTGHDRVKLPSKKELGTWIPLDDGIEVLEMNGELQCEQVRKWLAEMEGSEEPMENEEEMQIGIKYEGGRALVKQLLRAYKHLVTSKDDCPPSTALAVEHHIDTGDAAPIMLKRRRQPQSEDAVVEANVRKMLGAGVIEEGNGAWGFPVVLVRKKDGEVRFCVDYRALNKVTHKDVYPLPRIDETLEALGGAVLFTTLDLKAGYWQIRMAEGDKAKTAFTTKRGLYQFVRMPFGLTNAPSTFQRMMNSVLCGLTWSTCLVYLDDIVVYTRGGIERHVLELACVLERLSVAGLTLKLKKCKFATSSIEYLGHELSAKGVQPLERLISSVREFPRPKDDKEVKRFVHLAGYYRRFIEGVGSLMAPLTKLLRKDAEWTWTEDQEVVFGYVKELLVRKPLLVYPNFRLPFRLVTDASHVGLGACLMQDHGKGWQPVAYASKVNGVTESNYGITELECLAVVWAIRLFRPYLYGREFTIVTDHAALKWLMTSPNLTGKLHRWALTLQEFDFIVEYRPGTTNVVADALSRATVKVLAARGRRRRWRRHAATSGAETIVSAEASKQPLNVVEEIEQEEKSANEGSEQMPSAVERPEHEESAKEGLEQIESFATFELAPGKPANAGREQEHPVIEGRVSEPETGVVSASGGDKVAVAARPWTRAAKRLVDEEALRRTDNGDGDGDGRLKDKHGADATSALAVLGSEEESPNNLVILGAGLWPHRRRRVLPPATWCWCR</sequence>
<dbReference type="GO" id="GO:0008233">
    <property type="term" value="F:peptidase activity"/>
    <property type="evidence" value="ECO:0007669"/>
    <property type="project" value="UniProtKB-KW"/>
</dbReference>
<dbReference type="EC" id="2.7.7.49" evidence="1"/>
<gene>
    <name evidence="11" type="ORF">PR001_g17241</name>
</gene>
<reference evidence="11 12" key="1">
    <citation type="submission" date="2018-09" db="EMBL/GenBank/DDBJ databases">
        <title>Genomic investigation of the strawberry pathogen Phytophthora fragariae indicates pathogenicity is determined by transcriptional variation in three key races.</title>
        <authorList>
            <person name="Adams T.M."/>
            <person name="Armitage A.D."/>
            <person name="Sobczyk M.K."/>
            <person name="Bates H.J."/>
            <person name="Dunwell J.M."/>
            <person name="Nellist C.F."/>
            <person name="Harrison R.J."/>
        </authorList>
    </citation>
    <scope>NUCLEOTIDE SEQUENCE [LARGE SCALE GENOMIC DNA]</scope>
    <source>
        <strain evidence="11 12">SCRP249</strain>
    </source>
</reference>
<dbReference type="AlphaFoldDB" id="A0A6A3KR63"/>
<feature type="compositionally biased region" description="Basic and acidic residues" evidence="9">
    <location>
        <begin position="980"/>
        <end position="990"/>
    </location>
</feature>
<dbReference type="Pfam" id="PF00078">
    <property type="entry name" value="RVT_1"/>
    <property type="match status" value="1"/>
</dbReference>
<evidence type="ECO:0000256" key="6">
    <source>
        <dbReference type="ARBA" id="ARBA00022759"/>
    </source>
</evidence>
<protein>
    <recommendedName>
        <fullName evidence="1">RNA-directed DNA polymerase</fullName>
        <ecNumber evidence="1">2.7.7.49</ecNumber>
    </recommendedName>
</protein>
<organism evidence="11 12">
    <name type="scientific">Phytophthora rubi</name>
    <dbReference type="NCBI Taxonomy" id="129364"/>
    <lineage>
        <taxon>Eukaryota</taxon>
        <taxon>Sar</taxon>
        <taxon>Stramenopiles</taxon>
        <taxon>Oomycota</taxon>
        <taxon>Peronosporomycetes</taxon>
        <taxon>Peronosporales</taxon>
        <taxon>Peronosporaceae</taxon>
        <taxon>Phytophthora</taxon>
    </lineage>
</organism>
<dbReference type="Gene3D" id="3.10.10.10">
    <property type="entry name" value="HIV Type 1 Reverse Transcriptase, subunit A, domain 1"/>
    <property type="match status" value="1"/>
</dbReference>
<name>A0A6A3KR63_9STRA</name>
<keyword evidence="2" id="KW-0645">Protease</keyword>
<keyword evidence="7" id="KW-0378">Hydrolase</keyword>
<dbReference type="Gene3D" id="3.30.70.270">
    <property type="match status" value="2"/>
</dbReference>
<comment type="caution">
    <text evidence="11">The sequence shown here is derived from an EMBL/GenBank/DDBJ whole genome shotgun (WGS) entry which is preliminary data.</text>
</comment>
<dbReference type="GO" id="GO:0003964">
    <property type="term" value="F:RNA-directed DNA polymerase activity"/>
    <property type="evidence" value="ECO:0007669"/>
    <property type="project" value="UniProtKB-KW"/>
</dbReference>
<evidence type="ECO:0000256" key="5">
    <source>
        <dbReference type="ARBA" id="ARBA00022722"/>
    </source>
</evidence>